<dbReference type="PANTHER" id="PTHR22893:SF91">
    <property type="entry name" value="NADPH DEHYDROGENASE 2-RELATED"/>
    <property type="match status" value="1"/>
</dbReference>
<feature type="domain" description="NADH:flavin oxidoreductase/NADH oxidase N-terminal" evidence="4">
    <location>
        <begin position="2"/>
        <end position="338"/>
    </location>
</feature>
<dbReference type="SUPFAM" id="SSF51395">
    <property type="entry name" value="FMN-linked oxidoreductases"/>
    <property type="match status" value="1"/>
</dbReference>
<comment type="similarity">
    <text evidence="2">Belongs to the NADH:flavin oxidoreductase/NADH oxidase family.</text>
</comment>
<dbReference type="InterPro" id="IPR045247">
    <property type="entry name" value="Oye-like"/>
</dbReference>
<dbReference type="InterPro" id="IPR013785">
    <property type="entry name" value="Aldolase_TIM"/>
</dbReference>
<dbReference type="NCBIfam" id="NF007899">
    <property type="entry name" value="PRK10605.1"/>
    <property type="match status" value="1"/>
</dbReference>
<protein>
    <submittedName>
        <fullName evidence="5">Morphinone reductase</fullName>
        <ecNumber evidence="5">1.-.-.-</ecNumber>
    </submittedName>
</protein>
<gene>
    <name evidence="5" type="primary">nemA_2</name>
    <name evidence="5" type="ORF">NCTC7914_03921</name>
</gene>
<proteinExistence type="inferred from homology"/>
<dbReference type="CDD" id="cd02933">
    <property type="entry name" value="OYE_like_FMN"/>
    <property type="match status" value="1"/>
</dbReference>
<dbReference type="Proteomes" id="UP000254602">
    <property type="component" value="Unassembled WGS sequence"/>
</dbReference>
<organism evidence="5 6">
    <name type="scientific">Pseudomonas putida</name>
    <name type="common">Arthrobacter siderocapsulatus</name>
    <dbReference type="NCBI Taxonomy" id="303"/>
    <lineage>
        <taxon>Bacteria</taxon>
        <taxon>Pseudomonadati</taxon>
        <taxon>Pseudomonadota</taxon>
        <taxon>Gammaproteobacteria</taxon>
        <taxon>Pseudomonadales</taxon>
        <taxon>Pseudomonadaceae</taxon>
        <taxon>Pseudomonas</taxon>
    </lineage>
</organism>
<dbReference type="Gene3D" id="3.20.20.70">
    <property type="entry name" value="Aldolase class I"/>
    <property type="match status" value="1"/>
</dbReference>
<dbReference type="Pfam" id="PF00724">
    <property type="entry name" value="Oxidored_FMN"/>
    <property type="match status" value="1"/>
</dbReference>
<evidence type="ECO:0000313" key="5">
    <source>
        <dbReference type="EMBL" id="SUD69773.1"/>
    </source>
</evidence>
<dbReference type="GO" id="GO:0010181">
    <property type="term" value="F:FMN binding"/>
    <property type="evidence" value="ECO:0007669"/>
    <property type="project" value="InterPro"/>
</dbReference>
<dbReference type="FunFam" id="3.20.20.70:FF:000059">
    <property type="entry name" value="N-ethylmaleimide reductase, FMN-linked"/>
    <property type="match status" value="1"/>
</dbReference>
<evidence type="ECO:0000256" key="2">
    <source>
        <dbReference type="ARBA" id="ARBA00005979"/>
    </source>
</evidence>
<name>A0A379KP08_PSEPU</name>
<dbReference type="AlphaFoldDB" id="A0A379KP08"/>
<evidence type="ECO:0000256" key="1">
    <source>
        <dbReference type="ARBA" id="ARBA00001917"/>
    </source>
</evidence>
<dbReference type="InterPro" id="IPR001155">
    <property type="entry name" value="OxRdtase_FMN_N"/>
</dbReference>
<dbReference type="EMBL" id="UGUY01000001">
    <property type="protein sequence ID" value="SUD69773.1"/>
    <property type="molecule type" value="Genomic_DNA"/>
</dbReference>
<dbReference type="RefSeq" id="WP_115274839.1">
    <property type="nucleotide sequence ID" value="NZ_UGUY01000001.1"/>
</dbReference>
<accession>A0A379KP08</accession>
<dbReference type="EC" id="1.-.-.-" evidence="5"/>
<comment type="cofactor">
    <cofactor evidence="1">
        <name>FMN</name>
        <dbReference type="ChEBI" id="CHEBI:58210"/>
    </cofactor>
</comment>
<dbReference type="GO" id="GO:0016628">
    <property type="term" value="F:oxidoreductase activity, acting on the CH-CH group of donors, NAD or NADP as acceptor"/>
    <property type="evidence" value="ECO:0007669"/>
    <property type="project" value="UniProtKB-ARBA"/>
</dbReference>
<dbReference type="GO" id="GO:0005829">
    <property type="term" value="C:cytosol"/>
    <property type="evidence" value="ECO:0007669"/>
    <property type="project" value="UniProtKB-ARBA"/>
</dbReference>
<sequence length="364" mass="39924">MDIFTPLKCGSCVFPNRILMAPLTRARTPNTIPGPLQERYYSQRASAGLVISEATNISPTAVGYVYTSGIYTDEQEKGWSGVARAVHAAGGRLAMQLWHVGRVSHELVQPGQAQPVAPSAIRGNSTRAFVEFADGTSGPTPASTPRELSVEEIHAIVNDYRQAAIRAIRAGCDMVEVHAANGYLLHQFTATGTNVRQDQYGGTLQNRARIVLDVVDAIGIAVGYDKVGVRLSPLTDIFDITDTDSEEMTLYLAQQMSRREVAYLHINEPDWRGGEVKLGDDFRHAVRREFPGVLIYCGHYDAQSAQDLLDQNLADAAAFGRPFISNPDLPERFRLGLPLTKPDSSTYYGGGAEGYTDYPFFHQQ</sequence>
<evidence type="ECO:0000259" key="4">
    <source>
        <dbReference type="Pfam" id="PF00724"/>
    </source>
</evidence>
<dbReference type="PANTHER" id="PTHR22893">
    <property type="entry name" value="NADH OXIDOREDUCTASE-RELATED"/>
    <property type="match status" value="1"/>
</dbReference>
<reference evidence="5 6" key="1">
    <citation type="submission" date="2018-06" db="EMBL/GenBank/DDBJ databases">
        <authorList>
            <consortium name="Pathogen Informatics"/>
            <person name="Doyle S."/>
        </authorList>
    </citation>
    <scope>NUCLEOTIDE SEQUENCE [LARGE SCALE GENOMIC DNA]</scope>
    <source>
        <strain evidence="5 6">NCTC7914</strain>
    </source>
</reference>
<keyword evidence="3 5" id="KW-0560">Oxidoreductase</keyword>
<evidence type="ECO:0000256" key="3">
    <source>
        <dbReference type="ARBA" id="ARBA00023002"/>
    </source>
</evidence>
<evidence type="ECO:0000313" key="6">
    <source>
        <dbReference type="Proteomes" id="UP000254602"/>
    </source>
</evidence>